<name>A0A8T4HHK0_9SPHI</name>
<accession>A0A8T4HHK0</accession>
<dbReference type="AlphaFoldDB" id="A0A8T4HHK0"/>
<dbReference type="RefSeq" id="WP_353547637.1">
    <property type="nucleotide sequence ID" value="NZ_JAGKSB010000013.1"/>
</dbReference>
<proteinExistence type="predicted"/>
<reference evidence="1" key="1">
    <citation type="submission" date="2021-03" db="EMBL/GenBank/DDBJ databases">
        <authorList>
            <person name="Lu T."/>
            <person name="Wang Q."/>
            <person name="Han X."/>
        </authorList>
    </citation>
    <scope>NUCLEOTIDE SEQUENCE</scope>
    <source>
        <strain evidence="1">WQ 2009</strain>
    </source>
</reference>
<organism evidence="1 2">
    <name type="scientific">Rhinopithecimicrobium faecis</name>
    <dbReference type="NCBI Taxonomy" id="2820698"/>
    <lineage>
        <taxon>Bacteria</taxon>
        <taxon>Pseudomonadati</taxon>
        <taxon>Bacteroidota</taxon>
        <taxon>Sphingobacteriia</taxon>
        <taxon>Sphingobacteriales</taxon>
        <taxon>Sphingobacteriaceae</taxon>
        <taxon>Rhinopithecimicrobium</taxon>
    </lineage>
</organism>
<evidence type="ECO:0000313" key="1">
    <source>
        <dbReference type="EMBL" id="MBP3944131.1"/>
    </source>
</evidence>
<dbReference type="Proteomes" id="UP000679691">
    <property type="component" value="Unassembled WGS sequence"/>
</dbReference>
<protein>
    <submittedName>
        <fullName evidence="1">Uncharacterized protein</fullName>
    </submittedName>
</protein>
<keyword evidence="2" id="KW-1185">Reference proteome</keyword>
<dbReference type="EMBL" id="JAGKSB010000013">
    <property type="protein sequence ID" value="MBP3944131.1"/>
    <property type="molecule type" value="Genomic_DNA"/>
</dbReference>
<gene>
    <name evidence="1" type="ORF">J5U18_11305</name>
</gene>
<evidence type="ECO:0000313" key="2">
    <source>
        <dbReference type="Proteomes" id="UP000679691"/>
    </source>
</evidence>
<comment type="caution">
    <text evidence="1">The sequence shown here is derived from an EMBL/GenBank/DDBJ whole genome shotgun (WGS) entry which is preliminary data.</text>
</comment>
<sequence>MSYLPSDHPKYWEFQKRFRALNNERLLTIFQYELTHPGFNDYRQYFMAALQDELIDRGYNLSSTLAHAKEWQLHA</sequence>